<proteinExistence type="predicted"/>
<organism evidence="2 3">
    <name type="scientific">Thamnocephalis sphaerospora</name>
    <dbReference type="NCBI Taxonomy" id="78915"/>
    <lineage>
        <taxon>Eukaryota</taxon>
        <taxon>Fungi</taxon>
        <taxon>Fungi incertae sedis</taxon>
        <taxon>Zoopagomycota</taxon>
        <taxon>Zoopagomycotina</taxon>
        <taxon>Zoopagomycetes</taxon>
        <taxon>Zoopagales</taxon>
        <taxon>Sigmoideomycetaceae</taxon>
        <taxon>Thamnocephalis</taxon>
    </lineage>
</organism>
<name>A0A4V1IX02_9FUNG</name>
<protein>
    <submittedName>
        <fullName evidence="2">Uncharacterized protein</fullName>
    </submittedName>
</protein>
<dbReference type="AlphaFoldDB" id="A0A4V1IX02"/>
<evidence type="ECO:0000313" key="2">
    <source>
        <dbReference type="EMBL" id="RKP09349.1"/>
    </source>
</evidence>
<reference evidence="3" key="1">
    <citation type="journal article" date="2018" name="Nat. Microbiol.">
        <title>Leveraging single-cell genomics to expand the fungal tree of life.</title>
        <authorList>
            <person name="Ahrendt S.R."/>
            <person name="Quandt C.A."/>
            <person name="Ciobanu D."/>
            <person name="Clum A."/>
            <person name="Salamov A."/>
            <person name="Andreopoulos B."/>
            <person name="Cheng J.F."/>
            <person name="Woyke T."/>
            <person name="Pelin A."/>
            <person name="Henrissat B."/>
            <person name="Reynolds N.K."/>
            <person name="Benny G.L."/>
            <person name="Smith M.E."/>
            <person name="James T.Y."/>
            <person name="Grigoriev I.V."/>
        </authorList>
    </citation>
    <scope>NUCLEOTIDE SEQUENCE [LARGE SCALE GENOMIC DNA]</scope>
    <source>
        <strain evidence="3">RSA 1356</strain>
    </source>
</reference>
<dbReference type="Proteomes" id="UP000271241">
    <property type="component" value="Unassembled WGS sequence"/>
</dbReference>
<evidence type="ECO:0000313" key="3">
    <source>
        <dbReference type="Proteomes" id="UP000271241"/>
    </source>
</evidence>
<sequence length="393" mass="42142">MPCNLDVVTDNEAKRDYIQPHEAKALSAAIAPPHYYRQPQRPSAVDTPGASNSPVKPTHLPLPSHCDPVNHRSTDAAHALTTRRRSRSQTALRSRAVWRPDSFLASPTTPVGMTLPVQGGAEFCDVFYASELETSPVSTQRRHSQSNGHCAHGSLSLLAVSTPPVLSSEAAAASFARRVQRVATAPSATTVDAQHCTADDASAPEIKETSNEKRSLAERSVLRVASTPEFRKADRIQKRSLACTINALPKSLSEASMSGSQRLPDDYQPVETDANPRAPRPPSYQSNTAERSLAPPVQPDYSSTESSPLITFVLPPSHATRDLGRRSRSCATLRRQPPTVVVTQHSMDDSGCHSMLSTLDSRELTALCGVSVKDALPSPPIGASPLGSVSVTL</sequence>
<feature type="compositionally biased region" description="Basic and acidic residues" evidence="1">
    <location>
        <begin position="205"/>
        <end position="216"/>
    </location>
</feature>
<evidence type="ECO:0000256" key="1">
    <source>
        <dbReference type="SAM" id="MobiDB-lite"/>
    </source>
</evidence>
<gene>
    <name evidence="2" type="ORF">THASP1DRAFT_28849</name>
</gene>
<keyword evidence="3" id="KW-1185">Reference proteome</keyword>
<feature type="region of interest" description="Disordered" evidence="1">
    <location>
        <begin position="253"/>
        <end position="308"/>
    </location>
</feature>
<feature type="region of interest" description="Disordered" evidence="1">
    <location>
        <begin position="36"/>
        <end position="72"/>
    </location>
</feature>
<feature type="region of interest" description="Disordered" evidence="1">
    <location>
        <begin position="186"/>
        <end position="216"/>
    </location>
</feature>
<accession>A0A4V1IX02</accession>
<dbReference type="EMBL" id="KZ992520">
    <property type="protein sequence ID" value="RKP09349.1"/>
    <property type="molecule type" value="Genomic_DNA"/>
</dbReference>